<gene>
    <name evidence="2" type="ORF">PYX00_010793</name>
</gene>
<sequence>MSPTCSETDATSVKESQHCDTGSWLTGLQTPDPLKQKKKTFRGPTKRITTLAVSDLRSGARKVDEEETRTGRVGRDTSRIARVILFNEECGNGGGGTGRMPHRIIRFTHRCGTTNRAGARGLLQRQDGEIRT</sequence>
<protein>
    <submittedName>
        <fullName evidence="2">Uncharacterized protein</fullName>
    </submittedName>
</protein>
<feature type="compositionally biased region" description="Basic and acidic residues" evidence="1">
    <location>
        <begin position="61"/>
        <end position="74"/>
    </location>
</feature>
<dbReference type="AlphaFoldDB" id="A0AAW2HGZ6"/>
<proteinExistence type="predicted"/>
<evidence type="ECO:0000256" key="1">
    <source>
        <dbReference type="SAM" id="MobiDB-lite"/>
    </source>
</evidence>
<accession>A0AAW2HGZ6</accession>
<reference evidence="2" key="1">
    <citation type="journal article" date="2024" name="Gigascience">
        <title>Chromosome-level genome of the poultry shaft louse Menopon gallinae provides insight into the host-switching and adaptive evolution of parasitic lice.</title>
        <authorList>
            <person name="Xu Y."/>
            <person name="Ma L."/>
            <person name="Liu S."/>
            <person name="Liang Y."/>
            <person name="Liu Q."/>
            <person name="He Z."/>
            <person name="Tian L."/>
            <person name="Duan Y."/>
            <person name="Cai W."/>
            <person name="Li H."/>
            <person name="Song F."/>
        </authorList>
    </citation>
    <scope>NUCLEOTIDE SEQUENCE</scope>
    <source>
        <strain evidence="2">Cailab_2023a</strain>
    </source>
</reference>
<feature type="compositionally biased region" description="Basic residues" evidence="1">
    <location>
        <begin position="36"/>
        <end position="45"/>
    </location>
</feature>
<feature type="compositionally biased region" description="Polar residues" evidence="1">
    <location>
        <begin position="1"/>
        <end position="29"/>
    </location>
</feature>
<evidence type="ECO:0000313" key="2">
    <source>
        <dbReference type="EMBL" id="KAL0269059.1"/>
    </source>
</evidence>
<name>A0AAW2HGZ6_9NEOP</name>
<feature type="region of interest" description="Disordered" evidence="1">
    <location>
        <begin position="1"/>
        <end position="74"/>
    </location>
</feature>
<comment type="caution">
    <text evidence="2">The sequence shown here is derived from an EMBL/GenBank/DDBJ whole genome shotgun (WGS) entry which is preliminary data.</text>
</comment>
<organism evidence="2">
    <name type="scientific">Menopon gallinae</name>
    <name type="common">poultry shaft louse</name>
    <dbReference type="NCBI Taxonomy" id="328185"/>
    <lineage>
        <taxon>Eukaryota</taxon>
        <taxon>Metazoa</taxon>
        <taxon>Ecdysozoa</taxon>
        <taxon>Arthropoda</taxon>
        <taxon>Hexapoda</taxon>
        <taxon>Insecta</taxon>
        <taxon>Pterygota</taxon>
        <taxon>Neoptera</taxon>
        <taxon>Paraneoptera</taxon>
        <taxon>Psocodea</taxon>
        <taxon>Troctomorpha</taxon>
        <taxon>Phthiraptera</taxon>
        <taxon>Amblycera</taxon>
        <taxon>Menoponidae</taxon>
        <taxon>Menopon</taxon>
    </lineage>
</organism>
<dbReference type="EMBL" id="JARGDH010000005">
    <property type="protein sequence ID" value="KAL0269059.1"/>
    <property type="molecule type" value="Genomic_DNA"/>
</dbReference>